<evidence type="ECO:0000313" key="2">
    <source>
        <dbReference type="EMBL" id="EST45135.1"/>
    </source>
</evidence>
<dbReference type="EMBL" id="KI546101">
    <property type="protein sequence ID" value="EST45135.1"/>
    <property type="molecule type" value="Genomic_DNA"/>
</dbReference>
<dbReference type="VEuPathDB" id="GiardiaDB:SS50377_25588"/>
<feature type="compositionally biased region" description="Polar residues" evidence="1">
    <location>
        <begin position="256"/>
        <end position="267"/>
    </location>
</feature>
<evidence type="ECO:0000313" key="4">
    <source>
        <dbReference type="Proteomes" id="UP000018208"/>
    </source>
</evidence>
<sequence>MIVNNKLMVDQQQLQLTNESLRSLVFKIYNSKLSYHEFLITEGRIQPQQILQIPMIVNSSISMISQHQSFQDGQTLVWCFDDTENTVLQVLRLKQRDLKKIVFQLSKEINKPKQSQLQEIQLQQISNLVNNSSSIIDINLQPIQPQQLVNNFNIFSEDTKNDIMSYSGIFDQVELKNESIPIHQLQNKSELQQNINNVTQNFAPLSFLPPRPNSFVNLIEQHTPTQLRLEEQNIQRNQHLDDLNSDENQNKKHQQESNFLKMSDSGDGQNIKNEESEIIGLQQKIQDVELVTANLILQAEYVQEMDLTLDKMAQQINRLTKQIVGNKRMIVHGRFEQYLTCCVLISVVLILKFSYRLDE</sequence>
<accession>V6LKG4</accession>
<proteinExistence type="predicted"/>
<name>V6LKG4_9EUKA</name>
<gene>
    <name evidence="2" type="ORF">SS50377_15157</name>
    <name evidence="3" type="ORF">SS50377_25588</name>
</gene>
<protein>
    <submittedName>
        <fullName evidence="2">Uncharacterized protein</fullName>
    </submittedName>
</protein>
<evidence type="ECO:0000313" key="3">
    <source>
        <dbReference type="EMBL" id="KAH0573468.1"/>
    </source>
</evidence>
<reference evidence="3" key="2">
    <citation type="submission" date="2020-12" db="EMBL/GenBank/DDBJ databases">
        <title>New Spironucleus salmonicida genome in near-complete chromosomes.</title>
        <authorList>
            <person name="Xu F."/>
            <person name="Kurt Z."/>
            <person name="Jimenez-Gonzalez A."/>
            <person name="Astvaldsson A."/>
            <person name="Andersson J.O."/>
            <person name="Svard S.G."/>
        </authorList>
    </citation>
    <scope>NUCLEOTIDE SEQUENCE</scope>
    <source>
        <strain evidence="3">ATCC 50377</strain>
    </source>
</reference>
<reference evidence="2 3" key="1">
    <citation type="journal article" date="2014" name="PLoS Genet.">
        <title>The Genome of Spironucleus salmonicida Highlights a Fish Pathogen Adapted to Fluctuating Environments.</title>
        <authorList>
            <person name="Xu F."/>
            <person name="Jerlstrom-Hultqvist J."/>
            <person name="Einarsson E."/>
            <person name="Astvaldsson A."/>
            <person name="Svard S.G."/>
            <person name="Andersson J.O."/>
        </authorList>
    </citation>
    <scope>NUCLEOTIDE SEQUENCE</scope>
    <source>
        <strain evidence="3">ATCC 50377</strain>
    </source>
</reference>
<dbReference type="EMBL" id="AUWU02000005">
    <property type="protein sequence ID" value="KAH0573468.1"/>
    <property type="molecule type" value="Genomic_DNA"/>
</dbReference>
<keyword evidence="4" id="KW-1185">Reference proteome</keyword>
<dbReference type="Proteomes" id="UP000018208">
    <property type="component" value="Unassembled WGS sequence"/>
</dbReference>
<evidence type="ECO:0000256" key="1">
    <source>
        <dbReference type="SAM" id="MobiDB-lite"/>
    </source>
</evidence>
<organism evidence="2">
    <name type="scientific">Spironucleus salmonicida</name>
    <dbReference type="NCBI Taxonomy" id="348837"/>
    <lineage>
        <taxon>Eukaryota</taxon>
        <taxon>Metamonada</taxon>
        <taxon>Diplomonadida</taxon>
        <taxon>Hexamitidae</taxon>
        <taxon>Hexamitinae</taxon>
        <taxon>Spironucleus</taxon>
    </lineage>
</organism>
<dbReference type="AlphaFoldDB" id="V6LKG4"/>
<feature type="compositionally biased region" description="Basic and acidic residues" evidence="1">
    <location>
        <begin position="242"/>
        <end position="255"/>
    </location>
</feature>
<feature type="region of interest" description="Disordered" evidence="1">
    <location>
        <begin position="242"/>
        <end position="267"/>
    </location>
</feature>